<name>A0A814IQA8_9BILA</name>
<dbReference type="AlphaFoldDB" id="A0A814IQA8"/>
<evidence type="ECO:0000313" key="2">
    <source>
        <dbReference type="EMBL" id="CAF1024731.1"/>
    </source>
</evidence>
<accession>A0A814IQA8</accession>
<protein>
    <submittedName>
        <fullName evidence="2">Uncharacterized protein</fullName>
    </submittedName>
</protein>
<comment type="caution">
    <text evidence="2">The sequence shown here is derived from an EMBL/GenBank/DDBJ whole genome shotgun (WGS) entry which is preliminary data.</text>
</comment>
<reference evidence="2" key="1">
    <citation type="submission" date="2021-02" db="EMBL/GenBank/DDBJ databases">
        <authorList>
            <person name="Nowell W R."/>
        </authorList>
    </citation>
    <scope>NUCLEOTIDE SEQUENCE</scope>
</reference>
<organism evidence="2 3">
    <name type="scientific">Rotaria magnacalcarata</name>
    <dbReference type="NCBI Taxonomy" id="392030"/>
    <lineage>
        <taxon>Eukaryota</taxon>
        <taxon>Metazoa</taxon>
        <taxon>Spiralia</taxon>
        <taxon>Gnathifera</taxon>
        <taxon>Rotifera</taxon>
        <taxon>Eurotatoria</taxon>
        <taxon>Bdelloidea</taxon>
        <taxon>Philodinida</taxon>
        <taxon>Philodinidae</taxon>
        <taxon>Rotaria</taxon>
    </lineage>
</organism>
<feature type="region of interest" description="Disordered" evidence="1">
    <location>
        <begin position="188"/>
        <end position="210"/>
    </location>
</feature>
<gene>
    <name evidence="2" type="ORF">CJN711_LOCUS3497</name>
</gene>
<sequence length="479" mass="54894">MKANKTMKILCDNTHATHQLPQSHKLILDSQILPSKLNIKLKTHSLTCLNVPLETFSDFKQSSGVNRNDKQRTMAGSVDLISEMQQQLNNENLSSFSSSKPLINSVSLDKQFPSSGQPCQQIIKHRFRLSNSFLTHSSINDSVARLRRSRHLHNLHQSSLQTIDKVPKRKNSYLRSYNGPIPKFTFRDLPSYSRQTSSNRRFEPPSDFQMSPYTSLPELQSFVKQKSSDNKTIINDKYNPLPSSKSSSWKKSGSWSWKSYDALEIQSNIINKQTQFQLDDERHSNLPVIIESPVQQRSSLQAINLNCSSTKLTDIHRSKASFYNDFIQQKQHRFQKKKINFPHSPSNYELQQDRLSYPWRTRYPSTPLLASASRNKFCNNKFDYHSYDLDITPMVTYDNDDDTDTISTHSSFRSCLDSLNGFSENNITDISSSLSSSSLISSLKSCLHEVAPICDLTPELTNETAKRKKLSIRHLCIIQ</sequence>
<evidence type="ECO:0000256" key="1">
    <source>
        <dbReference type="SAM" id="MobiDB-lite"/>
    </source>
</evidence>
<dbReference type="Proteomes" id="UP000663855">
    <property type="component" value="Unassembled WGS sequence"/>
</dbReference>
<proteinExistence type="predicted"/>
<dbReference type="EMBL" id="CAJNOV010000467">
    <property type="protein sequence ID" value="CAF1024731.1"/>
    <property type="molecule type" value="Genomic_DNA"/>
</dbReference>
<evidence type="ECO:0000313" key="3">
    <source>
        <dbReference type="Proteomes" id="UP000663855"/>
    </source>
</evidence>